<accession>A0ABR5Z565</accession>
<protein>
    <recommendedName>
        <fullName evidence="3">Probable chemoreceptor glutamine deamidase CheD</fullName>
        <ecNumber evidence="3">3.5.1.44</ecNumber>
    </recommendedName>
</protein>
<gene>
    <name evidence="3" type="primary">cheD</name>
    <name evidence="4" type="ORF">G7026_18460</name>
</gene>
<evidence type="ECO:0000256" key="3">
    <source>
        <dbReference type="HAMAP-Rule" id="MF_01440"/>
    </source>
</evidence>
<comment type="function">
    <text evidence="3">Probably deamidates glutamine residues to glutamate on methyl-accepting chemotaxis receptors (MCPs), playing an important role in chemotaxis.</text>
</comment>
<keyword evidence="1 3" id="KW-0145">Chemotaxis</keyword>
<comment type="catalytic activity">
    <reaction evidence="3">
        <text>L-glutaminyl-[protein] + H2O = L-glutamyl-[protein] + NH4(+)</text>
        <dbReference type="Rhea" id="RHEA:16441"/>
        <dbReference type="Rhea" id="RHEA-COMP:10207"/>
        <dbReference type="Rhea" id="RHEA-COMP:10208"/>
        <dbReference type="ChEBI" id="CHEBI:15377"/>
        <dbReference type="ChEBI" id="CHEBI:28938"/>
        <dbReference type="ChEBI" id="CHEBI:29973"/>
        <dbReference type="ChEBI" id="CHEBI:30011"/>
        <dbReference type="EC" id="3.5.1.44"/>
    </reaction>
</comment>
<dbReference type="SUPFAM" id="SSF64438">
    <property type="entry name" value="CNF1/YfiH-like putative cysteine hydrolases"/>
    <property type="match status" value="1"/>
</dbReference>
<evidence type="ECO:0000313" key="5">
    <source>
        <dbReference type="Proteomes" id="UP000786387"/>
    </source>
</evidence>
<dbReference type="PANTHER" id="PTHR35147">
    <property type="entry name" value="CHEMORECEPTOR GLUTAMINE DEAMIDASE CHED-RELATED"/>
    <property type="match status" value="1"/>
</dbReference>
<keyword evidence="5" id="KW-1185">Reference proteome</keyword>
<organism evidence="4 5">
    <name type="scientific">Stutzerimonas azotifigens</name>
    <dbReference type="NCBI Taxonomy" id="291995"/>
    <lineage>
        <taxon>Bacteria</taxon>
        <taxon>Pseudomonadati</taxon>
        <taxon>Pseudomonadota</taxon>
        <taxon>Gammaproteobacteria</taxon>
        <taxon>Pseudomonadales</taxon>
        <taxon>Pseudomonadaceae</taxon>
        <taxon>Stutzerimonas</taxon>
    </lineage>
</organism>
<dbReference type="Gene3D" id="3.30.1330.200">
    <property type="match status" value="1"/>
</dbReference>
<evidence type="ECO:0000313" key="4">
    <source>
        <dbReference type="EMBL" id="MBA1275335.1"/>
    </source>
</evidence>
<comment type="similarity">
    <text evidence="3">Belongs to the CheD family.</text>
</comment>
<evidence type="ECO:0000256" key="2">
    <source>
        <dbReference type="ARBA" id="ARBA00022801"/>
    </source>
</evidence>
<dbReference type="Pfam" id="PF03975">
    <property type="entry name" value="CheD"/>
    <property type="match status" value="1"/>
</dbReference>
<sequence length="167" mass="18615">MPKPSGVIEIFLQPGELYFGDRSTRIRTLLGSCVSLVLWHPEKELGGMSHFMLPTRRQECSKGLDGRYGDEAIALLLEEIKRSKTRPQDYSLRLFGGGNMFPSLGRDSDRHIGERNIQAARSLIRDHGLQCHGEDVGGTGHRNLIFDIWSGRVAIKRSQPASGSSRV</sequence>
<dbReference type="Proteomes" id="UP000786387">
    <property type="component" value="Unassembled WGS sequence"/>
</dbReference>
<dbReference type="InterPro" id="IPR005659">
    <property type="entry name" value="Chemorcpt_Glu_NH3ase_CheD"/>
</dbReference>
<dbReference type="HAMAP" id="MF_01440">
    <property type="entry name" value="CheD"/>
    <property type="match status" value="1"/>
</dbReference>
<dbReference type="PANTHER" id="PTHR35147:SF3">
    <property type="entry name" value="CHEMORECEPTOR GLUTAMINE DEAMIDASE CHED 1-RELATED"/>
    <property type="match status" value="1"/>
</dbReference>
<dbReference type="EMBL" id="JAAMRF010000010">
    <property type="protein sequence ID" value="MBA1275335.1"/>
    <property type="molecule type" value="Genomic_DNA"/>
</dbReference>
<dbReference type="InterPro" id="IPR011324">
    <property type="entry name" value="Cytotoxic_necrot_fac-like_cat"/>
</dbReference>
<dbReference type="RefSeq" id="WP_181072363.1">
    <property type="nucleotide sequence ID" value="NZ_JAAMRF010000010.1"/>
</dbReference>
<comment type="caution">
    <text evidence="4">The sequence shown here is derived from an EMBL/GenBank/DDBJ whole genome shotgun (WGS) entry which is preliminary data.</text>
</comment>
<reference evidence="4 5" key="1">
    <citation type="submission" date="2020-02" db="EMBL/GenBank/DDBJ databases">
        <title>Synteny-based analysis reveals conserved mechanism for high triclosan tolerance in Pseudomonas, as well as instances of horizontal transfer.</title>
        <authorList>
            <person name="Mcfarland A.G."/>
            <person name="Bertucci H.K."/>
            <person name="Litmann E."/>
            <person name="Shen J."/>
            <person name="Huttenhower C."/>
            <person name="Hartmann E.M."/>
        </authorList>
    </citation>
    <scope>NUCLEOTIDE SEQUENCE [LARGE SCALE GENOMIC DNA]</scope>
    <source>
        <strain evidence="4 5">115A1</strain>
    </source>
</reference>
<proteinExistence type="inferred from homology"/>
<name>A0ABR5Z565_9GAMM</name>
<evidence type="ECO:0000256" key="1">
    <source>
        <dbReference type="ARBA" id="ARBA00022500"/>
    </source>
</evidence>
<dbReference type="EC" id="3.5.1.44" evidence="3"/>
<dbReference type="CDD" id="cd16352">
    <property type="entry name" value="CheD"/>
    <property type="match status" value="1"/>
</dbReference>
<keyword evidence="2 3" id="KW-0378">Hydrolase</keyword>
<dbReference type="InterPro" id="IPR038592">
    <property type="entry name" value="CheD-like_sf"/>
</dbReference>